<evidence type="ECO:0000256" key="1">
    <source>
        <dbReference type="SAM" id="MobiDB-lite"/>
    </source>
</evidence>
<dbReference type="EMBL" id="MH790584">
    <property type="protein sequence ID" value="QBH78546.1"/>
    <property type="molecule type" value="Genomic_DNA"/>
</dbReference>
<feature type="compositionally biased region" description="Low complexity" evidence="1">
    <location>
        <begin position="122"/>
        <end position="131"/>
    </location>
</feature>
<organism evidence="2">
    <name type="scientific">Human herpesvirus 2</name>
    <name type="common">HHV-2</name>
    <name type="synonym">Human herpes simplex virus 2</name>
    <dbReference type="NCBI Taxonomy" id="10310"/>
    <lineage>
        <taxon>Viruses</taxon>
        <taxon>Duplodnaviria</taxon>
        <taxon>Heunggongvirae</taxon>
        <taxon>Peploviricota</taxon>
        <taxon>Herviviricetes</taxon>
        <taxon>Herpesvirales</taxon>
        <taxon>Orthoherpesviridae</taxon>
        <taxon>Alphaherpesvirinae</taxon>
        <taxon>Simplexvirus</taxon>
        <taxon>Simplexvirus humanalpha2</taxon>
    </lineage>
</organism>
<accession>A0A481TBV8</accession>
<sequence length="150" mass="15942">MTRSRGIPGLVVVFGRRRVPVEGIPSLVIMEKANLAPRARAHRASAAAEVVARTLWVRRGDRAIVQLLVGPARRFPRTRLDGAARGHGLSETPGTPVRITGKASAKEAESVGRRRGRERGRPAGYGRAARACVTHGGRGSGSLRVAGESL</sequence>
<name>A0A481TBV8_HHV2</name>
<feature type="region of interest" description="Disordered" evidence="1">
    <location>
        <begin position="79"/>
        <end position="150"/>
    </location>
</feature>
<evidence type="ECO:0000313" key="2">
    <source>
        <dbReference type="EMBL" id="QBH78546.1"/>
    </source>
</evidence>
<proteinExistence type="predicted"/>
<reference evidence="2" key="1">
    <citation type="submission" date="2018-08" db="EMBL/GenBank/DDBJ databases">
        <title>HSV2 whole genome sequences from clinical isolates.</title>
        <authorList>
            <person name="Roychoudhury P."/>
            <person name="Greninger A.L."/>
            <person name="Jerome K.R."/>
            <person name="Johnston C."/>
            <person name="Wald A."/>
            <person name="Xie H."/>
        </authorList>
    </citation>
    <scope>NUCLEOTIDE SEQUENCE</scope>
    <source>
        <strain evidence="2">2012-10336</strain>
    </source>
</reference>
<organismHost>
    <name type="scientific">Homo sapiens</name>
    <name type="common">Human</name>
    <dbReference type="NCBI Taxonomy" id="9606"/>
</organismHost>
<protein>
    <submittedName>
        <fullName evidence="2">Uncharacterized protein</fullName>
    </submittedName>
</protein>